<dbReference type="Pfam" id="PF13953">
    <property type="entry name" value="PapC_C"/>
    <property type="match status" value="1"/>
</dbReference>
<dbReference type="InterPro" id="IPR042186">
    <property type="entry name" value="FimD_plug_dom"/>
</dbReference>
<dbReference type="OrthoDB" id="8587at2"/>
<dbReference type="PANTHER" id="PTHR30451">
    <property type="entry name" value="OUTER MEMBRANE USHER PROTEIN"/>
    <property type="match status" value="1"/>
</dbReference>
<proteinExistence type="predicted"/>
<sequence>MAFKRHQTSRWARPFVNAIFLQCVAVSASHAVELNDITPTDIDDSELTKLNLDSYTSDDKDGLDLYLDVTLNGASAGLTHFYYRDDQLWASTAILQQLGFILPSDTTEAILLNSLPDLNIDYDARQQTVSLIAPLSMLNLDTTVRSTRTNKRPQPISSSGMLLNYNIYGTQTQNSAKNLSAYTEVRAFNTLGVLSSTALTTANRPADNSTHDNSNWDSRNMRLDTSWSQSFPDKLITVRAGDIITGALSWTRPTRLGGLQIGTNFALQPYRSTTPLPSFFGTATLPSAVELYVNGLKQYSGDVPAGPFELNTAPSFSGAGTAQLVVTDVLGQSTTLNFSLYDAHRLLQPGLSDWSIELGAVRENYGIHSFDYGSAVAASGTWRYGVNDRFTAETHAEVTNGLSNAGVGGTWLLGRSGGILFASLAGSESQGQDGIQYSTNYSWNNSRFNIGINAMGTIDDYRDVGTQYGSAPARRSEQISTGYSTQSLGRFGVSYNQVAQAEHETTQFASTYWSKSFGRRLSLSANYNHDINDSANNSASLSASLSLERNISLSNSVQHTDNSTVFSSDVSRPAPNAGGIGWRAQARHSLEGSTERKNNTDGLAELNYLGRYGQVRAGISNNNGDYASYANATGAVVTMGGGLFAARQINSGFAVVSTNGIADIPVSLQNSPIGTTNSQGLLLVTPLNAYQENKIGIDPMQLSADLRIDKVNINATPTELAGILVDFDITPVRSASVVLVDNNDQPLPLGSQVRQLSNKDVPTTVVGFDGEVYLDTLDKHNVLEITTPSNDICTVSFDYSKQGDEIPLIGPFICQKVQS</sequence>
<dbReference type="GO" id="GO:0009297">
    <property type="term" value="P:pilus assembly"/>
    <property type="evidence" value="ECO:0007669"/>
    <property type="project" value="InterPro"/>
</dbReference>
<dbReference type="InterPro" id="IPR025949">
    <property type="entry name" value="PapC-like_C"/>
</dbReference>
<accession>A0A2V4V385</accession>
<dbReference type="PANTHER" id="PTHR30451:SF5">
    <property type="entry name" value="SLR0019 PROTEIN"/>
    <property type="match status" value="1"/>
</dbReference>
<dbReference type="GO" id="GO:0015473">
    <property type="term" value="F:fimbrial usher porin activity"/>
    <property type="evidence" value="ECO:0007669"/>
    <property type="project" value="InterPro"/>
</dbReference>
<dbReference type="AlphaFoldDB" id="A0A2V4V385"/>
<evidence type="ECO:0000259" key="2">
    <source>
        <dbReference type="Pfam" id="PF13953"/>
    </source>
</evidence>
<keyword evidence="1" id="KW-0732">Signal</keyword>
<organism evidence="3 4">
    <name type="scientific">Psychrobacter fozii</name>
    <dbReference type="NCBI Taxonomy" id="198480"/>
    <lineage>
        <taxon>Bacteria</taxon>
        <taxon>Pseudomonadati</taxon>
        <taxon>Pseudomonadota</taxon>
        <taxon>Gammaproteobacteria</taxon>
        <taxon>Moraxellales</taxon>
        <taxon>Moraxellaceae</taxon>
        <taxon>Psychrobacter</taxon>
    </lineage>
</organism>
<feature type="domain" description="PapC-like C-terminal" evidence="2">
    <location>
        <begin position="739"/>
        <end position="800"/>
    </location>
</feature>
<feature type="chain" id="PRO_5016102438" evidence="1">
    <location>
        <begin position="32"/>
        <end position="819"/>
    </location>
</feature>
<dbReference type="Proteomes" id="UP000247746">
    <property type="component" value="Unassembled WGS sequence"/>
</dbReference>
<protein>
    <submittedName>
        <fullName evidence="3">Outer membrane usher protein</fullName>
    </submittedName>
</protein>
<dbReference type="EMBL" id="QJSU01000002">
    <property type="protein sequence ID" value="PYE40381.1"/>
    <property type="molecule type" value="Genomic_DNA"/>
</dbReference>
<gene>
    <name evidence="3" type="ORF">DFP82_102346</name>
</gene>
<name>A0A2V4V385_9GAMM</name>
<dbReference type="InterPro" id="IPR043142">
    <property type="entry name" value="PapC-like_C_sf"/>
</dbReference>
<evidence type="ECO:0000256" key="1">
    <source>
        <dbReference type="SAM" id="SignalP"/>
    </source>
</evidence>
<evidence type="ECO:0000313" key="4">
    <source>
        <dbReference type="Proteomes" id="UP000247746"/>
    </source>
</evidence>
<dbReference type="Gene3D" id="2.60.40.2070">
    <property type="match status" value="1"/>
</dbReference>
<dbReference type="GO" id="GO:0009279">
    <property type="term" value="C:cell outer membrane"/>
    <property type="evidence" value="ECO:0007669"/>
    <property type="project" value="TreeGrafter"/>
</dbReference>
<feature type="signal peptide" evidence="1">
    <location>
        <begin position="1"/>
        <end position="31"/>
    </location>
</feature>
<comment type="caution">
    <text evidence="3">The sequence shown here is derived from an EMBL/GenBank/DDBJ whole genome shotgun (WGS) entry which is preliminary data.</text>
</comment>
<dbReference type="Gene3D" id="2.60.40.3110">
    <property type="match status" value="1"/>
</dbReference>
<dbReference type="Gene3D" id="2.60.40.2610">
    <property type="entry name" value="Outer membrane usher protein FimD, plug domain"/>
    <property type="match status" value="1"/>
</dbReference>
<dbReference type="Pfam" id="PF00577">
    <property type="entry name" value="Usher"/>
    <property type="match status" value="1"/>
</dbReference>
<dbReference type="RefSeq" id="WP_110922541.1">
    <property type="nucleotide sequence ID" value="NZ_QJSU01000002.1"/>
</dbReference>
<keyword evidence="4" id="KW-1185">Reference proteome</keyword>
<dbReference type="InterPro" id="IPR000015">
    <property type="entry name" value="Fimb_usher"/>
</dbReference>
<reference evidence="3 4" key="1">
    <citation type="submission" date="2018-06" db="EMBL/GenBank/DDBJ databases">
        <title>Genomic Encyclopedia of Type Strains, Phase III (KMG-III): the genomes of soil and plant-associated and newly described type strains.</title>
        <authorList>
            <person name="Whitman W."/>
        </authorList>
    </citation>
    <scope>NUCLEOTIDE SEQUENCE [LARGE SCALE GENOMIC DNA]</scope>
    <source>
        <strain evidence="3 4">CECT 5889</strain>
    </source>
</reference>
<evidence type="ECO:0000313" key="3">
    <source>
        <dbReference type="EMBL" id="PYE40381.1"/>
    </source>
</evidence>